<dbReference type="EMBL" id="PDLN01000009">
    <property type="protein sequence ID" value="RDW75739.1"/>
    <property type="molecule type" value="Genomic_DNA"/>
</dbReference>
<proteinExistence type="predicted"/>
<dbReference type="Pfam" id="PF03358">
    <property type="entry name" value="FMN_red"/>
    <property type="match status" value="1"/>
</dbReference>
<evidence type="ECO:0000256" key="1">
    <source>
        <dbReference type="SAM" id="MobiDB-lite"/>
    </source>
</evidence>
<evidence type="ECO:0000313" key="3">
    <source>
        <dbReference type="EMBL" id="RDW75739.1"/>
    </source>
</evidence>
<comment type="caution">
    <text evidence="3">The sequence shown here is derived from an EMBL/GenBank/DDBJ whole genome shotgun (WGS) entry which is preliminary data.</text>
</comment>
<sequence length="233" mass="25799">MASPKSLRIAIIIASIREPRVAPDVVKYVTDAVSGTLADSERKITLTTIDLLDWTSLPSAPIGKLLPAHQPADNPSYSHAVVDKWSREIRAYDAYIFVTPQYNWSIPAPLKAGLDNLFHEWSRKPAMIVSYGSHGGDKAAAQLRQVLRGMRMLVQWEGVVMLPLGKGLESAIEGKLEEAVVDVWNETGKKEELVEGLQEMVEVLGRSPEELMKGEKEARERELAKREALKGSS</sequence>
<protein>
    <recommendedName>
        <fullName evidence="2">NADPH-dependent FMN reductase-like domain-containing protein</fullName>
    </recommendedName>
</protein>
<dbReference type="GO" id="GO:0010181">
    <property type="term" value="F:FMN binding"/>
    <property type="evidence" value="ECO:0007669"/>
    <property type="project" value="TreeGrafter"/>
</dbReference>
<feature type="region of interest" description="Disordered" evidence="1">
    <location>
        <begin position="208"/>
        <end position="233"/>
    </location>
</feature>
<feature type="domain" description="NADPH-dependent FMN reductase-like" evidence="2">
    <location>
        <begin position="8"/>
        <end position="163"/>
    </location>
</feature>
<evidence type="ECO:0000259" key="2">
    <source>
        <dbReference type="Pfam" id="PF03358"/>
    </source>
</evidence>
<dbReference type="InterPro" id="IPR005025">
    <property type="entry name" value="FMN_Rdtase-like_dom"/>
</dbReference>
<name>A0A3D8RNW4_9HELO</name>
<organism evidence="3 4">
    <name type="scientific">Coleophoma crateriformis</name>
    <dbReference type="NCBI Taxonomy" id="565419"/>
    <lineage>
        <taxon>Eukaryota</taxon>
        <taxon>Fungi</taxon>
        <taxon>Dikarya</taxon>
        <taxon>Ascomycota</taxon>
        <taxon>Pezizomycotina</taxon>
        <taxon>Leotiomycetes</taxon>
        <taxon>Helotiales</taxon>
        <taxon>Dermateaceae</taxon>
        <taxon>Coleophoma</taxon>
    </lineage>
</organism>
<dbReference type="Gene3D" id="3.40.50.360">
    <property type="match status" value="1"/>
</dbReference>
<gene>
    <name evidence="3" type="ORF">BP5796_06560</name>
</gene>
<accession>A0A3D8RNW4</accession>
<reference evidence="3 4" key="1">
    <citation type="journal article" date="2018" name="IMA Fungus">
        <title>IMA Genome-F 9: Draft genome sequence of Annulohypoxylon stygium, Aspergillus mulundensis, Berkeleyomyces basicola (syn. Thielaviopsis basicola), Ceratocystis smalleyi, two Cercospora beticola strains, Coleophoma cylindrospora, Fusarium fracticaudum, Phialophora cf. hyalina, and Morchella septimelata.</title>
        <authorList>
            <person name="Wingfield B.D."/>
            <person name="Bills G.F."/>
            <person name="Dong Y."/>
            <person name="Huang W."/>
            <person name="Nel W.J."/>
            <person name="Swalarsk-Parry B.S."/>
            <person name="Vaghefi N."/>
            <person name="Wilken P.M."/>
            <person name="An Z."/>
            <person name="de Beer Z.W."/>
            <person name="De Vos L."/>
            <person name="Chen L."/>
            <person name="Duong T.A."/>
            <person name="Gao Y."/>
            <person name="Hammerbacher A."/>
            <person name="Kikkert J.R."/>
            <person name="Li Y."/>
            <person name="Li H."/>
            <person name="Li K."/>
            <person name="Li Q."/>
            <person name="Liu X."/>
            <person name="Ma X."/>
            <person name="Naidoo K."/>
            <person name="Pethybridge S.J."/>
            <person name="Sun J."/>
            <person name="Steenkamp E.T."/>
            <person name="van der Nest M.A."/>
            <person name="van Wyk S."/>
            <person name="Wingfield M.J."/>
            <person name="Xiong C."/>
            <person name="Yue Q."/>
            <person name="Zhang X."/>
        </authorList>
    </citation>
    <scope>NUCLEOTIDE SEQUENCE [LARGE SCALE GENOMIC DNA]</scope>
    <source>
        <strain evidence="3 4">BP5796</strain>
    </source>
</reference>
<dbReference type="PANTHER" id="PTHR30543:SF21">
    <property type="entry name" value="NAD(P)H-DEPENDENT FMN REDUCTASE LOT6"/>
    <property type="match status" value="1"/>
</dbReference>
<evidence type="ECO:0000313" key="4">
    <source>
        <dbReference type="Proteomes" id="UP000256328"/>
    </source>
</evidence>
<dbReference type="SUPFAM" id="SSF52218">
    <property type="entry name" value="Flavoproteins"/>
    <property type="match status" value="1"/>
</dbReference>
<dbReference type="Proteomes" id="UP000256328">
    <property type="component" value="Unassembled WGS sequence"/>
</dbReference>
<dbReference type="InterPro" id="IPR029039">
    <property type="entry name" value="Flavoprotein-like_sf"/>
</dbReference>
<dbReference type="PANTHER" id="PTHR30543">
    <property type="entry name" value="CHROMATE REDUCTASE"/>
    <property type="match status" value="1"/>
</dbReference>
<dbReference type="GO" id="GO:0016491">
    <property type="term" value="F:oxidoreductase activity"/>
    <property type="evidence" value="ECO:0007669"/>
    <property type="project" value="InterPro"/>
</dbReference>
<keyword evidence="4" id="KW-1185">Reference proteome</keyword>
<dbReference type="OrthoDB" id="68575at2759"/>
<dbReference type="AlphaFoldDB" id="A0A3D8RNW4"/>
<dbReference type="InterPro" id="IPR050712">
    <property type="entry name" value="NAD(P)H-dep_reductase"/>
</dbReference>
<dbReference type="GO" id="GO:0005829">
    <property type="term" value="C:cytosol"/>
    <property type="evidence" value="ECO:0007669"/>
    <property type="project" value="TreeGrafter"/>
</dbReference>